<evidence type="ECO:0000313" key="1">
    <source>
        <dbReference type="EMBL" id="MPN38339.1"/>
    </source>
</evidence>
<sequence>MAHFVFVVVTHINEQRIRVVEHRVHFRGLEIVADIAGIKTRVLNAIRHNPLTHFHSQHPEGFPVIFQRNVQTHAVKCRIKGVQLLAERLHLTLRYADLGVNPFMRQIDATENIQRG</sequence>
<dbReference type="EMBL" id="VSSQ01093504">
    <property type="protein sequence ID" value="MPN38339.1"/>
    <property type="molecule type" value="Genomic_DNA"/>
</dbReference>
<organism evidence="1">
    <name type="scientific">bioreactor metagenome</name>
    <dbReference type="NCBI Taxonomy" id="1076179"/>
    <lineage>
        <taxon>unclassified sequences</taxon>
        <taxon>metagenomes</taxon>
        <taxon>ecological metagenomes</taxon>
    </lineage>
</organism>
<dbReference type="AlphaFoldDB" id="A0A645HJG1"/>
<proteinExistence type="predicted"/>
<comment type="caution">
    <text evidence="1">The sequence shown here is derived from an EMBL/GenBank/DDBJ whole genome shotgun (WGS) entry which is preliminary data.</text>
</comment>
<reference evidence="1" key="1">
    <citation type="submission" date="2019-08" db="EMBL/GenBank/DDBJ databases">
        <authorList>
            <person name="Kucharzyk K."/>
            <person name="Murdoch R.W."/>
            <person name="Higgins S."/>
            <person name="Loffler F."/>
        </authorList>
    </citation>
    <scope>NUCLEOTIDE SEQUENCE</scope>
</reference>
<name>A0A645HJG1_9ZZZZ</name>
<gene>
    <name evidence="1" type="ORF">SDC9_185863</name>
</gene>
<protein>
    <submittedName>
        <fullName evidence="1">Uncharacterized protein</fullName>
    </submittedName>
</protein>
<accession>A0A645HJG1</accession>